<comment type="caution">
    <text evidence="2">The sequence shown here is derived from an EMBL/GenBank/DDBJ whole genome shotgun (WGS) entry which is preliminary data.</text>
</comment>
<keyword evidence="3" id="KW-1185">Reference proteome</keyword>
<reference evidence="2 3" key="1">
    <citation type="submission" date="2024-09" db="EMBL/GenBank/DDBJ databases">
        <authorList>
            <person name="Sun Q."/>
            <person name="Mori K."/>
        </authorList>
    </citation>
    <scope>NUCLEOTIDE SEQUENCE [LARGE SCALE GENOMIC DNA]</scope>
    <source>
        <strain evidence="2 3">JCM 13503</strain>
    </source>
</reference>
<accession>A0ABV6B3Q5</accession>
<keyword evidence="1" id="KW-0812">Transmembrane</keyword>
<dbReference type="EMBL" id="JBHLYR010000060">
    <property type="protein sequence ID" value="MFB9994383.1"/>
    <property type="molecule type" value="Genomic_DNA"/>
</dbReference>
<gene>
    <name evidence="2" type="ORF">ACFFLM_20705</name>
</gene>
<feature type="transmembrane region" description="Helical" evidence="1">
    <location>
        <begin position="52"/>
        <end position="72"/>
    </location>
</feature>
<keyword evidence="1" id="KW-0472">Membrane</keyword>
<name>A0ABV6B3Q5_9DEIO</name>
<proteinExistence type="predicted"/>
<organism evidence="2 3">
    <name type="scientific">Deinococcus oregonensis</name>
    <dbReference type="NCBI Taxonomy" id="1805970"/>
    <lineage>
        <taxon>Bacteria</taxon>
        <taxon>Thermotogati</taxon>
        <taxon>Deinococcota</taxon>
        <taxon>Deinococci</taxon>
        <taxon>Deinococcales</taxon>
        <taxon>Deinococcaceae</taxon>
        <taxon>Deinococcus</taxon>
    </lineage>
</organism>
<protein>
    <submittedName>
        <fullName evidence="2">Uncharacterized protein</fullName>
    </submittedName>
</protein>
<evidence type="ECO:0000313" key="2">
    <source>
        <dbReference type="EMBL" id="MFB9994383.1"/>
    </source>
</evidence>
<sequence>MTLATLGAALSCVYSWKDLGWHGLFWLVTACLLWLLAKAFAPLTFSDLTRTLVYVTVLIVAIGGWSFIVWMWDRQRQARA</sequence>
<feature type="transmembrane region" description="Helical" evidence="1">
    <location>
        <begin position="25"/>
        <end position="45"/>
    </location>
</feature>
<evidence type="ECO:0000256" key="1">
    <source>
        <dbReference type="SAM" id="Phobius"/>
    </source>
</evidence>
<keyword evidence="1" id="KW-1133">Transmembrane helix</keyword>
<dbReference type="Proteomes" id="UP001589733">
    <property type="component" value="Unassembled WGS sequence"/>
</dbReference>
<dbReference type="RefSeq" id="WP_380015030.1">
    <property type="nucleotide sequence ID" value="NZ_JBHLYR010000060.1"/>
</dbReference>
<evidence type="ECO:0000313" key="3">
    <source>
        <dbReference type="Proteomes" id="UP001589733"/>
    </source>
</evidence>